<organism evidence="1 2">
    <name type="scientific">Imperialibacter roseus</name>
    <dbReference type="NCBI Taxonomy" id="1324217"/>
    <lineage>
        <taxon>Bacteria</taxon>
        <taxon>Pseudomonadati</taxon>
        <taxon>Bacteroidota</taxon>
        <taxon>Cytophagia</taxon>
        <taxon>Cytophagales</taxon>
        <taxon>Flammeovirgaceae</taxon>
        <taxon>Imperialibacter</taxon>
    </lineage>
</organism>
<reference evidence="1 2" key="1">
    <citation type="journal article" date="2023" name="Microbiol. Resour. Announc.">
        <title>Complete Genome Sequence of Imperialibacter roseus strain P4T.</title>
        <authorList>
            <person name="Tizabi D.R."/>
            <person name="Bachvaroff T."/>
            <person name="Hill R.T."/>
        </authorList>
    </citation>
    <scope>NUCLEOTIDE SEQUENCE [LARGE SCALE GENOMIC DNA]</scope>
    <source>
        <strain evidence="1 2">P4T</strain>
    </source>
</reference>
<dbReference type="InterPro" id="IPR032568">
    <property type="entry name" value="DUF4926"/>
</dbReference>
<dbReference type="RefSeq" id="WP_317487447.1">
    <property type="nucleotide sequence ID" value="NZ_CP136051.1"/>
</dbReference>
<gene>
    <name evidence="1" type="ORF">RT717_16320</name>
</gene>
<accession>A0ABZ0IJC8</accession>
<dbReference type="Pfam" id="PF16277">
    <property type="entry name" value="DUF4926"/>
    <property type="match status" value="1"/>
</dbReference>
<proteinExistence type="predicted"/>
<name>A0ABZ0IJC8_9BACT</name>
<dbReference type="Proteomes" id="UP001302349">
    <property type="component" value="Chromosome"/>
</dbReference>
<evidence type="ECO:0000313" key="1">
    <source>
        <dbReference type="EMBL" id="WOK04646.1"/>
    </source>
</evidence>
<keyword evidence="2" id="KW-1185">Reference proteome</keyword>
<evidence type="ECO:0000313" key="2">
    <source>
        <dbReference type="Proteomes" id="UP001302349"/>
    </source>
</evidence>
<dbReference type="EMBL" id="CP136051">
    <property type="protein sequence ID" value="WOK04646.1"/>
    <property type="molecule type" value="Genomic_DNA"/>
</dbReference>
<sequence length="74" mass="8097">MKKPKIKLLDTVALVKDMPEFGLVSGQVGTVVEVHNSSAFEIEFANLKGETIAEIPLAANDIMLLHYEKELANS</sequence>
<protein>
    <submittedName>
        <fullName evidence="1">DUF4926 domain-containing protein</fullName>
    </submittedName>
</protein>